<dbReference type="FunFam" id="3.40.50.300:FF:001447">
    <property type="entry name" value="Ras-related protein Rab-1B"/>
    <property type="match status" value="1"/>
</dbReference>
<dbReference type="SUPFAM" id="SSF52540">
    <property type="entry name" value="P-loop containing nucleoside triphosphate hydrolases"/>
    <property type="match status" value="1"/>
</dbReference>
<name>A0A162P7B8_9CRUS</name>
<dbReference type="SMART" id="SM00175">
    <property type="entry name" value="RAB"/>
    <property type="match status" value="1"/>
</dbReference>
<dbReference type="InterPro" id="IPR005225">
    <property type="entry name" value="Small_GTP-bd"/>
</dbReference>
<dbReference type="Gene3D" id="3.40.50.300">
    <property type="entry name" value="P-loop containing nucleotide triphosphate hydrolases"/>
    <property type="match status" value="1"/>
</dbReference>
<accession>A0A162P7B8</accession>
<dbReference type="InterPro" id="IPR001806">
    <property type="entry name" value="Small_GTPase"/>
</dbReference>
<organism evidence="2 3">
    <name type="scientific">Daphnia magna</name>
    <dbReference type="NCBI Taxonomy" id="35525"/>
    <lineage>
        <taxon>Eukaryota</taxon>
        <taxon>Metazoa</taxon>
        <taxon>Ecdysozoa</taxon>
        <taxon>Arthropoda</taxon>
        <taxon>Crustacea</taxon>
        <taxon>Branchiopoda</taxon>
        <taxon>Diplostraca</taxon>
        <taxon>Cladocera</taxon>
        <taxon>Anomopoda</taxon>
        <taxon>Daphniidae</taxon>
        <taxon>Daphnia</taxon>
    </lineage>
</organism>
<dbReference type="Pfam" id="PF00071">
    <property type="entry name" value="Ras"/>
    <property type="match status" value="1"/>
</dbReference>
<dbReference type="PROSITE" id="PS51421">
    <property type="entry name" value="RAS"/>
    <property type="match status" value="1"/>
</dbReference>
<evidence type="ECO:0000256" key="1">
    <source>
        <dbReference type="ARBA" id="ARBA00006270"/>
    </source>
</evidence>
<dbReference type="GO" id="GO:0005525">
    <property type="term" value="F:GTP binding"/>
    <property type="evidence" value="ECO:0007669"/>
    <property type="project" value="InterPro"/>
</dbReference>
<dbReference type="GO" id="GO:0003924">
    <property type="term" value="F:GTPase activity"/>
    <property type="evidence" value="ECO:0007669"/>
    <property type="project" value="InterPro"/>
</dbReference>
<keyword evidence="3" id="KW-1185">Reference proteome</keyword>
<dbReference type="SMART" id="SM00174">
    <property type="entry name" value="RHO"/>
    <property type="match status" value="1"/>
</dbReference>
<dbReference type="NCBIfam" id="TIGR00231">
    <property type="entry name" value="small_GTP"/>
    <property type="match status" value="1"/>
</dbReference>
<dbReference type="STRING" id="35525.A0A162P7B8"/>
<dbReference type="Proteomes" id="UP000076858">
    <property type="component" value="Unassembled WGS sequence"/>
</dbReference>
<dbReference type="AlphaFoldDB" id="A0A162P7B8"/>
<comment type="similarity">
    <text evidence="1">Belongs to the small GTPase superfamily. Rab family.</text>
</comment>
<proteinExistence type="inferred from homology"/>
<reference evidence="2 3" key="1">
    <citation type="submission" date="2016-03" db="EMBL/GenBank/DDBJ databases">
        <title>EvidentialGene: Evidence-directed Construction of Genes on Genomes.</title>
        <authorList>
            <person name="Gilbert D.G."/>
            <person name="Choi J.-H."/>
            <person name="Mockaitis K."/>
            <person name="Colbourne J."/>
            <person name="Pfrender M."/>
        </authorList>
    </citation>
    <scope>NUCLEOTIDE SEQUENCE [LARGE SCALE GENOMIC DNA]</scope>
    <source>
        <strain evidence="2 3">Xinb3</strain>
        <tissue evidence="2">Complete organism</tissue>
    </source>
</reference>
<dbReference type="PRINTS" id="PR00449">
    <property type="entry name" value="RASTRNSFRMNG"/>
</dbReference>
<gene>
    <name evidence="2" type="ORF">APZ42_015118</name>
</gene>
<dbReference type="OrthoDB" id="9989112at2759"/>
<dbReference type="PROSITE" id="PS51419">
    <property type="entry name" value="RAB"/>
    <property type="match status" value="1"/>
</dbReference>
<comment type="caution">
    <text evidence="2">The sequence shown here is derived from an EMBL/GenBank/DDBJ whole genome shotgun (WGS) entry which is preliminary data.</text>
</comment>
<dbReference type="InterPro" id="IPR027417">
    <property type="entry name" value="P-loop_NTPase"/>
</dbReference>
<dbReference type="PANTHER" id="PTHR47979">
    <property type="entry name" value="DRAB11-RELATED"/>
    <property type="match status" value="1"/>
</dbReference>
<dbReference type="SMART" id="SM00173">
    <property type="entry name" value="RAS"/>
    <property type="match status" value="1"/>
</dbReference>
<sequence length="205" mass="23465">MVEPIFDYQFRIIIIGNSTVGKSSLLKYFTDGRFAESFWKKRALSAEYSSTLIFAFILGQERFRSITKSYFRNSVGVLLVYDICCRKSFENVPVWMNEAKSHIEPHRAVFILVGCKLDLKDQREVSSEEAARFANFNEMPFVETSAKTGENVEEAFRIVGQEIYNRVQLGEYSIHDGWDGVKAGYRRAGRDYGLVEAEAARTTCC</sequence>
<protein>
    <submittedName>
        <fullName evidence="2">Ras-related protein Rab-39B</fullName>
    </submittedName>
</protein>
<evidence type="ECO:0000313" key="3">
    <source>
        <dbReference type="Proteomes" id="UP000076858"/>
    </source>
</evidence>
<dbReference type="EMBL" id="LRGB01000512">
    <property type="protein sequence ID" value="KZS18587.1"/>
    <property type="molecule type" value="Genomic_DNA"/>
</dbReference>
<evidence type="ECO:0000313" key="2">
    <source>
        <dbReference type="EMBL" id="KZS18587.1"/>
    </source>
</evidence>
<dbReference type="InterPro" id="IPR050209">
    <property type="entry name" value="Rab_GTPases_membrane_traffic"/>
</dbReference>